<feature type="region of interest" description="Disordered" evidence="1">
    <location>
        <begin position="1062"/>
        <end position="1108"/>
    </location>
</feature>
<comment type="caution">
    <text evidence="3">The sequence shown here is derived from an EMBL/GenBank/DDBJ whole genome shotgun (WGS) entry which is preliminary data.</text>
</comment>
<dbReference type="SMART" id="SM00382">
    <property type="entry name" value="AAA"/>
    <property type="match status" value="1"/>
</dbReference>
<gene>
    <name evidence="3" type="ORF">GCM10023224_06510</name>
</gene>
<protein>
    <recommendedName>
        <fullName evidence="2">AAA+ ATPase domain-containing protein</fullName>
    </recommendedName>
</protein>
<dbReference type="Gene3D" id="3.40.50.300">
    <property type="entry name" value="P-loop containing nucleotide triphosphate hydrolases"/>
    <property type="match status" value="1"/>
</dbReference>
<accession>A0ABP9G5V6</accession>
<dbReference type="InterPro" id="IPR054567">
    <property type="entry name" value="NNH7"/>
</dbReference>
<name>A0ABP9G5V6_9ACTN</name>
<evidence type="ECO:0000256" key="1">
    <source>
        <dbReference type="SAM" id="MobiDB-lite"/>
    </source>
</evidence>
<feature type="domain" description="AAA+ ATPase" evidence="2">
    <location>
        <begin position="314"/>
        <end position="455"/>
    </location>
</feature>
<dbReference type="Pfam" id="PF22738">
    <property type="entry name" value="NNH7"/>
    <property type="match status" value="1"/>
</dbReference>
<evidence type="ECO:0000259" key="2">
    <source>
        <dbReference type="SMART" id="SM00382"/>
    </source>
</evidence>
<dbReference type="SUPFAM" id="SSF52540">
    <property type="entry name" value="P-loop containing nucleoside triphosphate hydrolases"/>
    <property type="match status" value="1"/>
</dbReference>
<sequence length="1108" mass="120622">MATRLGYADALRVLGQDDSIVLDFAEKLAEGGLGALGIPGLSSAGGAIAQMGRRALTGIREKVTGISRMDRTERVAMAYSTLVAVAVSEALDAVLRDPPGRLPAELELTREERLRLEQRLLGEYRSVAAHDRAEVASWALIDVIAGLAAWERLDPATRVEARRDLENRLPALAQRRFDESFRQLAADVPEFGVWAQAAEHAATRRDVAEIGTGMGRLRDLVEEMASAAPAPDRRRAELAAVYRAALGRRLLRSADAPAGLVLPTMESAYLTPRGRFNRVDAAAQPSSERWWADAPLHHDVESLLARLLTSPEVVKAPVVVLGHPGAGKSVLTEMLAARLSTADFFALRVELRAVPPDAPLHTQIEEGLAATLQTRVAWRELAESAGGALPVVILDGFDELVQAGGVNRSDYLEQVQEFQRRQEAVGQPVAVIVTSRTVVAERTRFPDETPVLRLEPFDGRQVARMVEIWGGSNEAAYAERGLRPPDAGALLAFGELAAQPLLLLMLLVYDSGENALQRSGGALSRSELYEELLRMFAEREVRKHRPNLSDDAMARSVDDELHRLEVVAVAMFVRQRQHVSAADLDGDLAVLMPATAVRPAETDPHGAVGDAHQVLGRFFFVHESQARRESGIASVYEFLHATFGEYLVARAVTDALDDLLQARRFAALRPRAAPPVDDGLLYALTSYALLAGSAAMVEFVQDLLDRRFAGSPDERAEYRELLVELFREAPYPPENRSYTAYRPRRVPVTERQAAYTANLVLLLTRVAPDGLDIAELFPHEEGWGHLRDWRALAGQWRGLPNAQWHGLLNAVRLRHIGYGGDAPHTLLYPVEEGADLNLGECIGFDIDGRETLSVTDPYSVTLPAGGLTTNLMRSSAMRINGTPARMALMLLPYLAHVGGEPLRWREDREEGTVFGEGHDVLELRLAAPSFDGGAWRGRLRRFQRLLEGSDRLGACESLVLRQAAEDLSYAARVAADSGPGPSAAESYSRLLRYVVEAYVEEVVVVAPAAPGSAAALRTVFDELGAHFSGFEHSIYGRHAALILEAADAAAESGAEAVVALPEELQEADGGRGGAAPRRTSRRGRPVADRSAPFGYAEHADNSRSWGSG</sequence>
<reference evidence="4" key="1">
    <citation type="journal article" date="2019" name="Int. J. Syst. Evol. Microbiol.">
        <title>The Global Catalogue of Microorganisms (GCM) 10K type strain sequencing project: providing services to taxonomists for standard genome sequencing and annotation.</title>
        <authorList>
            <consortium name="The Broad Institute Genomics Platform"/>
            <consortium name="The Broad Institute Genome Sequencing Center for Infectious Disease"/>
            <person name="Wu L."/>
            <person name="Ma J."/>
        </authorList>
    </citation>
    <scope>NUCLEOTIDE SEQUENCE [LARGE SCALE GENOMIC DNA]</scope>
    <source>
        <strain evidence="4">JCM 18123</strain>
    </source>
</reference>
<dbReference type="EMBL" id="BAABIK010000002">
    <property type="protein sequence ID" value="GAA4929659.1"/>
    <property type="molecule type" value="Genomic_DNA"/>
</dbReference>
<dbReference type="Proteomes" id="UP001499993">
    <property type="component" value="Unassembled WGS sequence"/>
</dbReference>
<evidence type="ECO:0000313" key="3">
    <source>
        <dbReference type="EMBL" id="GAA4929659.1"/>
    </source>
</evidence>
<dbReference type="RefSeq" id="WP_345555397.1">
    <property type="nucleotide sequence ID" value="NZ_BAABIK010000002.1"/>
</dbReference>
<dbReference type="InterPro" id="IPR003593">
    <property type="entry name" value="AAA+_ATPase"/>
</dbReference>
<dbReference type="InterPro" id="IPR027417">
    <property type="entry name" value="P-loop_NTPase"/>
</dbReference>
<evidence type="ECO:0000313" key="4">
    <source>
        <dbReference type="Proteomes" id="UP001499993"/>
    </source>
</evidence>
<keyword evidence="4" id="KW-1185">Reference proteome</keyword>
<proteinExistence type="predicted"/>
<organism evidence="3 4">
    <name type="scientific">Streptomonospora halophila</name>
    <dbReference type="NCBI Taxonomy" id="427369"/>
    <lineage>
        <taxon>Bacteria</taxon>
        <taxon>Bacillati</taxon>
        <taxon>Actinomycetota</taxon>
        <taxon>Actinomycetes</taxon>
        <taxon>Streptosporangiales</taxon>
        <taxon>Nocardiopsidaceae</taxon>
        <taxon>Streptomonospora</taxon>
    </lineage>
</organism>